<evidence type="ECO:0000256" key="3">
    <source>
        <dbReference type="ARBA" id="ARBA00022679"/>
    </source>
</evidence>
<dbReference type="GO" id="GO:0030332">
    <property type="term" value="F:cyclin binding"/>
    <property type="evidence" value="ECO:0007669"/>
    <property type="project" value="TreeGrafter"/>
</dbReference>
<evidence type="ECO:0000256" key="6">
    <source>
        <dbReference type="ARBA" id="ARBA00022840"/>
    </source>
</evidence>
<dbReference type="GO" id="GO:0005634">
    <property type="term" value="C:nucleus"/>
    <property type="evidence" value="ECO:0007669"/>
    <property type="project" value="TreeGrafter"/>
</dbReference>
<accession>A0A7S3N0J8</accession>
<keyword evidence="4" id="KW-0547">Nucleotide-binding</keyword>
<evidence type="ECO:0000256" key="2">
    <source>
        <dbReference type="ARBA" id="ARBA00022527"/>
    </source>
</evidence>
<keyword evidence="6" id="KW-0067">ATP-binding</keyword>
<name>A0A7S3N0J8_9SPIT</name>
<keyword evidence="3" id="KW-0808">Transferase</keyword>
<dbReference type="GO" id="GO:0004693">
    <property type="term" value="F:cyclin-dependent protein serine/threonine kinase activity"/>
    <property type="evidence" value="ECO:0007669"/>
    <property type="project" value="UniProtKB-EC"/>
</dbReference>
<evidence type="ECO:0000256" key="5">
    <source>
        <dbReference type="ARBA" id="ARBA00022777"/>
    </source>
</evidence>
<evidence type="ECO:0000256" key="1">
    <source>
        <dbReference type="ARBA" id="ARBA00012425"/>
    </source>
</evidence>
<dbReference type="AlphaFoldDB" id="A0A7S3N0J8"/>
<dbReference type="EMBL" id="HBIH01028624">
    <property type="protein sequence ID" value="CAE0330851.1"/>
    <property type="molecule type" value="Transcribed_RNA"/>
</dbReference>
<dbReference type="Gene3D" id="1.10.510.10">
    <property type="entry name" value="Transferase(Phosphotransferase) domain 1"/>
    <property type="match status" value="1"/>
</dbReference>
<dbReference type="GO" id="GO:0000082">
    <property type="term" value="P:G1/S transition of mitotic cell cycle"/>
    <property type="evidence" value="ECO:0007669"/>
    <property type="project" value="TreeGrafter"/>
</dbReference>
<proteinExistence type="predicted"/>
<dbReference type="InterPro" id="IPR011009">
    <property type="entry name" value="Kinase-like_dom_sf"/>
</dbReference>
<dbReference type="GO" id="GO:0007165">
    <property type="term" value="P:signal transduction"/>
    <property type="evidence" value="ECO:0007669"/>
    <property type="project" value="TreeGrafter"/>
</dbReference>
<dbReference type="GO" id="GO:0005524">
    <property type="term" value="F:ATP binding"/>
    <property type="evidence" value="ECO:0007669"/>
    <property type="project" value="UniProtKB-KW"/>
</dbReference>
<dbReference type="GO" id="GO:0005737">
    <property type="term" value="C:cytoplasm"/>
    <property type="evidence" value="ECO:0007669"/>
    <property type="project" value="TreeGrafter"/>
</dbReference>
<dbReference type="GO" id="GO:0000307">
    <property type="term" value="C:cyclin-dependent protein kinase holoenzyme complex"/>
    <property type="evidence" value="ECO:0007669"/>
    <property type="project" value="TreeGrafter"/>
</dbReference>
<gene>
    <name evidence="7" type="ORF">SINC0208_LOCUS11483</name>
</gene>
<reference evidence="7" key="1">
    <citation type="submission" date="2021-01" db="EMBL/GenBank/DDBJ databases">
        <authorList>
            <person name="Corre E."/>
            <person name="Pelletier E."/>
            <person name="Niang G."/>
            <person name="Scheremetjew M."/>
            <person name="Finn R."/>
            <person name="Kale V."/>
            <person name="Holt S."/>
            <person name="Cochrane G."/>
            <person name="Meng A."/>
            <person name="Brown T."/>
            <person name="Cohen L."/>
        </authorList>
    </citation>
    <scope>NUCLEOTIDE SEQUENCE</scope>
    <source>
        <strain evidence="7">S3</strain>
    </source>
</reference>
<protein>
    <recommendedName>
        <fullName evidence="1">cyclin-dependent kinase</fullName>
        <ecNumber evidence="1">2.7.11.22</ecNumber>
    </recommendedName>
</protein>
<organism evidence="7">
    <name type="scientific">Strombidium inclinatum</name>
    <dbReference type="NCBI Taxonomy" id="197538"/>
    <lineage>
        <taxon>Eukaryota</taxon>
        <taxon>Sar</taxon>
        <taxon>Alveolata</taxon>
        <taxon>Ciliophora</taxon>
        <taxon>Intramacronucleata</taxon>
        <taxon>Spirotrichea</taxon>
        <taxon>Oligotrichia</taxon>
        <taxon>Strombidiidae</taxon>
        <taxon>Strombidium</taxon>
    </lineage>
</organism>
<dbReference type="PANTHER" id="PTHR24056:SF254">
    <property type="entry name" value="CYCLIN-DEPENDENT KINASE 2"/>
    <property type="match status" value="1"/>
</dbReference>
<dbReference type="SUPFAM" id="SSF56112">
    <property type="entry name" value="Protein kinase-like (PK-like)"/>
    <property type="match status" value="1"/>
</dbReference>
<dbReference type="EC" id="2.7.11.22" evidence="1"/>
<dbReference type="GO" id="GO:0010468">
    <property type="term" value="P:regulation of gene expression"/>
    <property type="evidence" value="ECO:0007669"/>
    <property type="project" value="TreeGrafter"/>
</dbReference>
<evidence type="ECO:0000256" key="4">
    <source>
        <dbReference type="ARBA" id="ARBA00022741"/>
    </source>
</evidence>
<keyword evidence="5" id="KW-0418">Kinase</keyword>
<evidence type="ECO:0000313" key="7">
    <source>
        <dbReference type="EMBL" id="CAE0330851.1"/>
    </source>
</evidence>
<dbReference type="PANTHER" id="PTHR24056">
    <property type="entry name" value="CELL DIVISION PROTEIN KINASE"/>
    <property type="match status" value="1"/>
</dbReference>
<sequence length="108" mass="12505">MLQKRPLFMGDSEIDQIFKIFRVQGTPHENNWPDALKLSDMKPTFPKFRGIPMSSHTHGLSDIEVDLLRGLVALDPNKRISAKMALLHPYFDSLDRSTLPFTYEEIQY</sequence>
<keyword evidence="2" id="KW-0723">Serine/threonine-protein kinase</keyword>
<dbReference type="InterPro" id="IPR050108">
    <property type="entry name" value="CDK"/>
</dbReference>
<dbReference type="GO" id="GO:0010389">
    <property type="term" value="P:regulation of G2/M transition of mitotic cell cycle"/>
    <property type="evidence" value="ECO:0007669"/>
    <property type="project" value="TreeGrafter"/>
</dbReference>